<dbReference type="AlphaFoldDB" id="K7S6A8"/>
<dbReference type="InterPro" id="IPR045304">
    <property type="entry name" value="LbH_SAT"/>
</dbReference>
<protein>
    <submittedName>
        <fullName evidence="4">Bacterial transferase hexapeptide repeat protein</fullName>
    </submittedName>
</protein>
<evidence type="ECO:0000256" key="3">
    <source>
        <dbReference type="ARBA" id="ARBA00023315"/>
    </source>
</evidence>
<evidence type="ECO:0000256" key="1">
    <source>
        <dbReference type="ARBA" id="ARBA00007274"/>
    </source>
</evidence>
<dbReference type="PATRIC" id="fig|670.471.peg.3020"/>
<reference evidence="4" key="1">
    <citation type="journal article" date="2012" name="Int. J. Food Microbiol.">
        <title>Development of O-serogroup specific PCR assay for detection and identification of Vibrio parahaemolyticus.</title>
        <authorList>
            <person name="Chen M."/>
            <person name="Guo D."/>
            <person name="Wong H.C."/>
            <person name="Zhang X."/>
            <person name="Liu F."/>
            <person name="Chen H."/>
            <person name="Chen M."/>
            <person name="Liu B."/>
            <person name="Wang L."/>
            <person name="Wu F."/>
            <person name="Feng L."/>
        </authorList>
    </citation>
    <scope>NUCLEOTIDE SEQUENCE</scope>
    <source>
        <strain evidence="4">12969</strain>
    </source>
</reference>
<dbReference type="SUPFAM" id="SSF51161">
    <property type="entry name" value="Trimeric LpxA-like enzymes"/>
    <property type="match status" value="1"/>
</dbReference>
<proteinExistence type="inferred from homology"/>
<dbReference type="InterPro" id="IPR001451">
    <property type="entry name" value="Hexapep"/>
</dbReference>
<dbReference type="RefSeq" id="WP_025441168.1">
    <property type="nucleotide sequence ID" value="NZ_CANUIO010000045.1"/>
</dbReference>
<keyword evidence="2 4" id="KW-0808">Transferase</keyword>
<keyword evidence="3" id="KW-0012">Acyltransferase</keyword>
<dbReference type="GO" id="GO:0016746">
    <property type="term" value="F:acyltransferase activity"/>
    <property type="evidence" value="ECO:0007669"/>
    <property type="project" value="UniProtKB-KW"/>
</dbReference>
<dbReference type="CDD" id="cd03354">
    <property type="entry name" value="LbH_SAT"/>
    <property type="match status" value="1"/>
</dbReference>
<sequence>MKKIIKIVFYPFYCLLFRLLQFRHLRNFYYCVFKYQSYKLLLANDFTTKNEEGVQVQYYHRKNVNFPHPVGVVIGRQVRLGMDCKIHQNVTIGGTVGKDGQPTLGDNVMVYANAVIVGPIAIGSNVIVAANSVVTQSVPDNCIVAGIPAKVVKYLDKSESKKSGV</sequence>
<dbReference type="EMBL" id="JQ863083">
    <property type="protein sequence ID" value="AFV93061.1"/>
    <property type="molecule type" value="Genomic_DNA"/>
</dbReference>
<organism evidence="4">
    <name type="scientific">Vibrio parahaemolyticus</name>
    <dbReference type="NCBI Taxonomy" id="670"/>
    <lineage>
        <taxon>Bacteria</taxon>
        <taxon>Pseudomonadati</taxon>
        <taxon>Pseudomonadota</taxon>
        <taxon>Gammaproteobacteria</taxon>
        <taxon>Vibrionales</taxon>
        <taxon>Vibrionaceae</taxon>
        <taxon>Vibrio</taxon>
    </lineage>
</organism>
<accession>K7S6A8</accession>
<gene>
    <name evidence="4" type="primary">wvaJ</name>
</gene>
<dbReference type="PANTHER" id="PTHR42811">
    <property type="entry name" value="SERINE ACETYLTRANSFERASE"/>
    <property type="match status" value="1"/>
</dbReference>
<dbReference type="Pfam" id="PF00132">
    <property type="entry name" value="Hexapep"/>
    <property type="match status" value="1"/>
</dbReference>
<evidence type="ECO:0000256" key="2">
    <source>
        <dbReference type="ARBA" id="ARBA00022679"/>
    </source>
</evidence>
<dbReference type="Gene3D" id="2.160.10.10">
    <property type="entry name" value="Hexapeptide repeat proteins"/>
    <property type="match status" value="1"/>
</dbReference>
<name>K7S6A8_VIBPH</name>
<comment type="similarity">
    <text evidence="1">Belongs to the transferase hexapeptide repeat family.</text>
</comment>
<evidence type="ECO:0000313" key="4">
    <source>
        <dbReference type="EMBL" id="AFV93061.1"/>
    </source>
</evidence>
<dbReference type="InterPro" id="IPR011004">
    <property type="entry name" value="Trimer_LpxA-like_sf"/>
</dbReference>